<name>A0A1I1WXU2_9BACL</name>
<protein>
    <submittedName>
        <fullName evidence="1">Uncharacterized protein</fullName>
    </submittedName>
</protein>
<accession>A0A1I1WXU2</accession>
<proteinExistence type="predicted"/>
<sequence length="116" mass="13418">MEDKTVKRYYQLKQKQKEIEQELSELRGVIVQHCAELDVSELEVGSYKVKIIAQERKEFDEAKLFAALPDAEVWRLLSKPDTSKIAGLIKLNVISEDTIKDTYSVKHLSLLQVDKR</sequence>
<gene>
    <name evidence="1" type="ORF">SAMN05216378_1923</name>
</gene>
<organism evidence="1 2">
    <name type="scientific">Paenibacillus catalpae</name>
    <dbReference type="NCBI Taxonomy" id="1045775"/>
    <lineage>
        <taxon>Bacteria</taxon>
        <taxon>Bacillati</taxon>
        <taxon>Bacillota</taxon>
        <taxon>Bacilli</taxon>
        <taxon>Bacillales</taxon>
        <taxon>Paenibacillaceae</taxon>
        <taxon>Paenibacillus</taxon>
    </lineage>
</organism>
<dbReference type="EMBL" id="FOMT01000002">
    <property type="protein sequence ID" value="SFD99872.1"/>
    <property type="molecule type" value="Genomic_DNA"/>
</dbReference>
<keyword evidence="2" id="KW-1185">Reference proteome</keyword>
<evidence type="ECO:0000313" key="1">
    <source>
        <dbReference type="EMBL" id="SFD99872.1"/>
    </source>
</evidence>
<dbReference type="Proteomes" id="UP000198855">
    <property type="component" value="Unassembled WGS sequence"/>
</dbReference>
<dbReference type="RefSeq" id="WP_091183994.1">
    <property type="nucleotide sequence ID" value="NZ_FOMT01000002.1"/>
</dbReference>
<reference evidence="2" key="1">
    <citation type="submission" date="2016-10" db="EMBL/GenBank/DDBJ databases">
        <authorList>
            <person name="Varghese N."/>
            <person name="Submissions S."/>
        </authorList>
    </citation>
    <scope>NUCLEOTIDE SEQUENCE [LARGE SCALE GENOMIC DNA]</scope>
    <source>
        <strain evidence="2">CGMCC 1.10784</strain>
    </source>
</reference>
<dbReference type="OrthoDB" id="2678891at2"/>
<dbReference type="AlphaFoldDB" id="A0A1I1WXU2"/>
<evidence type="ECO:0000313" key="2">
    <source>
        <dbReference type="Proteomes" id="UP000198855"/>
    </source>
</evidence>